<feature type="chain" id="PRO_5015876023" description="CARDB domain-containing protein" evidence="1">
    <location>
        <begin position="26"/>
        <end position="441"/>
    </location>
</feature>
<keyword evidence="1" id="KW-0732">Signal</keyword>
<reference evidence="2 3" key="1">
    <citation type="journal article" date="2018" name="Sci. Rep.">
        <title>Raphidocelis subcapitata (=Pseudokirchneriella subcapitata) provides an insight into genome evolution and environmental adaptations in the Sphaeropleales.</title>
        <authorList>
            <person name="Suzuki S."/>
            <person name="Yamaguchi H."/>
            <person name="Nakajima N."/>
            <person name="Kawachi M."/>
        </authorList>
    </citation>
    <scope>NUCLEOTIDE SEQUENCE [LARGE SCALE GENOMIC DNA]</scope>
    <source>
        <strain evidence="2 3">NIES-35</strain>
    </source>
</reference>
<dbReference type="Gene3D" id="2.60.40.10">
    <property type="entry name" value="Immunoglobulins"/>
    <property type="match status" value="1"/>
</dbReference>
<protein>
    <recommendedName>
        <fullName evidence="4">CARDB domain-containing protein</fullName>
    </recommendedName>
</protein>
<gene>
    <name evidence="2" type="ORF">Rsub_02029</name>
</gene>
<proteinExistence type="predicted"/>
<accession>A0A2V0NWZ7</accession>
<evidence type="ECO:0000256" key="1">
    <source>
        <dbReference type="SAM" id="SignalP"/>
    </source>
</evidence>
<comment type="caution">
    <text evidence="2">The sequence shown here is derived from an EMBL/GenBank/DDBJ whole genome shotgun (WGS) entry which is preliminary data.</text>
</comment>
<evidence type="ECO:0008006" key="4">
    <source>
        <dbReference type="Google" id="ProtNLM"/>
    </source>
</evidence>
<dbReference type="OrthoDB" id="561551at2759"/>
<dbReference type="InterPro" id="IPR013783">
    <property type="entry name" value="Ig-like_fold"/>
</dbReference>
<sequence>MAVLQCAGPILAALLLLACPHRAGAQTHPPPPPDGLEVLDINLHARVTPEAFVVPSRPAPGEKFTWTLTFQSLANATRDSILVSFWADGSLPSCGSPANRTLTLKNVKPREVRAVTATLTAPAGEGLFQAWAYFDSDCAYTTNGPKVGLYYAANSTQIWDVAPLRAPTNPTGVPVISRAPVSAPTSPLLPVVGQPFELQVDFKSIGQLPSPEGLKVGLWYRYVSIGDWKCGMQPDVVFTLPKSLRPGKTTTVAVQLTTPEPEGNANQLWFAVDPFCEQAQHARAMLGDWYTLYDSSYAPMPMLWGAGRKNRGDLSFKLSPASPKAGSTAKAKLKVTNLGNAPGVVGQVKVWVVRNDYDTPLKVPGSRCAYTGEAASAAFNGTTVEPGKSKRVTVPGVPIPSAPGSYYLFAEFDTACANPYSLATTVYPVYDAPPMAVFTVK</sequence>
<evidence type="ECO:0000313" key="2">
    <source>
        <dbReference type="EMBL" id="GBF89457.1"/>
    </source>
</evidence>
<dbReference type="AlphaFoldDB" id="A0A2V0NWZ7"/>
<evidence type="ECO:0000313" key="3">
    <source>
        <dbReference type="Proteomes" id="UP000247498"/>
    </source>
</evidence>
<dbReference type="EMBL" id="BDRX01000010">
    <property type="protein sequence ID" value="GBF89457.1"/>
    <property type="molecule type" value="Genomic_DNA"/>
</dbReference>
<organism evidence="2 3">
    <name type="scientific">Raphidocelis subcapitata</name>
    <dbReference type="NCBI Taxonomy" id="307507"/>
    <lineage>
        <taxon>Eukaryota</taxon>
        <taxon>Viridiplantae</taxon>
        <taxon>Chlorophyta</taxon>
        <taxon>core chlorophytes</taxon>
        <taxon>Chlorophyceae</taxon>
        <taxon>CS clade</taxon>
        <taxon>Sphaeropleales</taxon>
        <taxon>Selenastraceae</taxon>
        <taxon>Raphidocelis</taxon>
    </lineage>
</organism>
<name>A0A2V0NWZ7_9CHLO</name>
<keyword evidence="3" id="KW-1185">Reference proteome</keyword>
<dbReference type="Proteomes" id="UP000247498">
    <property type="component" value="Unassembled WGS sequence"/>
</dbReference>
<feature type="signal peptide" evidence="1">
    <location>
        <begin position="1"/>
        <end position="25"/>
    </location>
</feature>
<dbReference type="InParanoid" id="A0A2V0NWZ7"/>